<dbReference type="AlphaFoldDB" id="A0A5M8FDP5"/>
<organism evidence="3 4">
    <name type="scientific">Thiohalocapsa marina</name>
    <dbReference type="NCBI Taxonomy" id="424902"/>
    <lineage>
        <taxon>Bacteria</taxon>
        <taxon>Pseudomonadati</taxon>
        <taxon>Pseudomonadota</taxon>
        <taxon>Gammaproteobacteria</taxon>
        <taxon>Chromatiales</taxon>
        <taxon>Chromatiaceae</taxon>
        <taxon>Thiohalocapsa</taxon>
    </lineage>
</organism>
<name>A0A5M8FDP5_9GAMM</name>
<dbReference type="InterPro" id="IPR008280">
    <property type="entry name" value="Tub_FtsZ_C"/>
</dbReference>
<protein>
    <submittedName>
        <fullName evidence="3">Uncharacterized protein</fullName>
    </submittedName>
</protein>
<gene>
    <name evidence="3" type="ORF">F2Q65_17750</name>
</gene>
<keyword evidence="4" id="KW-1185">Reference proteome</keyword>
<keyword evidence="1" id="KW-0547">Nucleotide-binding</keyword>
<dbReference type="EMBL" id="VWXX01000045">
    <property type="protein sequence ID" value="KAA6182514.1"/>
    <property type="molecule type" value="Genomic_DNA"/>
</dbReference>
<evidence type="ECO:0000256" key="1">
    <source>
        <dbReference type="ARBA" id="ARBA00022741"/>
    </source>
</evidence>
<dbReference type="GO" id="GO:0005525">
    <property type="term" value="F:GTP binding"/>
    <property type="evidence" value="ECO:0007669"/>
    <property type="project" value="UniProtKB-KW"/>
</dbReference>
<dbReference type="OrthoDB" id="5758570at2"/>
<evidence type="ECO:0000313" key="3">
    <source>
        <dbReference type="EMBL" id="KAA6182514.1"/>
    </source>
</evidence>
<dbReference type="Proteomes" id="UP000322981">
    <property type="component" value="Unassembled WGS sequence"/>
</dbReference>
<reference evidence="3 4" key="1">
    <citation type="submission" date="2019-09" db="EMBL/GenBank/DDBJ databases">
        <title>Whole-genome sequence of the purple sulfur bacterium Thiohalocapsa marina DSM 19078.</title>
        <authorList>
            <person name="Kyndt J.A."/>
            <person name="Meyer T.E."/>
        </authorList>
    </citation>
    <scope>NUCLEOTIDE SEQUENCE [LARGE SCALE GENOMIC DNA]</scope>
    <source>
        <strain evidence="3 4">DSM 19078</strain>
    </source>
</reference>
<accession>A0A5M8FDP5</accession>
<proteinExistence type="predicted"/>
<evidence type="ECO:0000256" key="2">
    <source>
        <dbReference type="ARBA" id="ARBA00023134"/>
    </source>
</evidence>
<dbReference type="SUPFAM" id="SSF55307">
    <property type="entry name" value="Tubulin C-terminal domain-like"/>
    <property type="match status" value="1"/>
</dbReference>
<evidence type="ECO:0000313" key="4">
    <source>
        <dbReference type="Proteomes" id="UP000322981"/>
    </source>
</evidence>
<sequence length="310" mass="33285">MKRRTLFRALGASSLLSFVFPAYGSYPNRLCLRPLAPAFERLPDVVGSAITTPTASRFNVWDLNNFPLLIGLGPRAEGFVEQLAASGAVPEDAGLYRPGRASADAAEGWLDLRLQKTDSAMLLIDPDDPVARHDATVWAQQLVQADVYIAVALLLDSRASAPDTAWRESLPLTVIELQAADPALSFATAIEAMLPALPFNRRILIGVDPSDTRSVLRSGSRAVATTVRWRGPEGRALALDQAFARLSSIAPAGVLAWVTTCAEYDLYEFDATCNLLVERLGPSASCVHAPYVNPAFAPGERLLSLTVIGA</sequence>
<dbReference type="RefSeq" id="WP_150094745.1">
    <property type="nucleotide sequence ID" value="NZ_JBFUOH010000064.1"/>
</dbReference>
<comment type="caution">
    <text evidence="3">The sequence shown here is derived from an EMBL/GenBank/DDBJ whole genome shotgun (WGS) entry which is preliminary data.</text>
</comment>
<keyword evidence="2" id="KW-0342">GTP-binding</keyword>